<keyword evidence="3" id="KW-1185">Reference proteome</keyword>
<dbReference type="InterPro" id="IPR050471">
    <property type="entry name" value="AB_hydrolase"/>
</dbReference>
<dbReference type="PRINTS" id="PR00111">
    <property type="entry name" value="ABHYDROLASE"/>
</dbReference>
<accession>A0A5E4UIL7</accession>
<dbReference type="InterPro" id="IPR029058">
    <property type="entry name" value="AB_hydrolase_fold"/>
</dbReference>
<protein>
    <submittedName>
        <fullName evidence="2">Arylesterase</fullName>
        <ecNumber evidence="2">3.1.1.2</ecNumber>
    </submittedName>
</protein>
<dbReference type="PANTHER" id="PTHR43433:SF4">
    <property type="entry name" value="NON-HEME CHLOROPEROXIDASE-RELATED"/>
    <property type="match status" value="1"/>
</dbReference>
<sequence>MLTRLPLSSNTLTARHSTADHDAGVASPGNTPPITASGYLVGSDGTALFYRDWGHGKPVVFLSGWTLASDIWAYQMTALAGDGFRCVAYDRRAHGRSADTGRGYDYDTLADDLHAVLDALDLSDVTLVGHSFAGGEMVRYLTRHGMRRVSRIVFVSPAATPYLVKTADNPTGVDAQLFYASLDEMLTSFPDWIERRAALYFAPGTSQAVIRWTSDLMLRTSLDAAAALNRVQTSTDFRPEMAALDIPALVLHGDCDASAPLEVTGRPTAQAIAGAVLKVYEGGTHGMYFNQAARMTRDIREFANRQSLNADGQNRHT</sequence>
<dbReference type="Gene3D" id="3.40.50.1820">
    <property type="entry name" value="alpha/beta hydrolase"/>
    <property type="match status" value="1"/>
</dbReference>
<feature type="domain" description="AB hydrolase-1" evidence="1">
    <location>
        <begin position="57"/>
        <end position="289"/>
    </location>
</feature>
<evidence type="ECO:0000313" key="2">
    <source>
        <dbReference type="EMBL" id="VVD99721.1"/>
    </source>
</evidence>
<dbReference type="Pfam" id="PF00561">
    <property type="entry name" value="Abhydrolase_1"/>
    <property type="match status" value="1"/>
</dbReference>
<dbReference type="AlphaFoldDB" id="A0A5E4UIL7"/>
<reference evidence="2 3" key="1">
    <citation type="submission" date="2019-08" db="EMBL/GenBank/DDBJ databases">
        <authorList>
            <person name="Peeters C."/>
        </authorList>
    </citation>
    <scope>NUCLEOTIDE SEQUENCE [LARGE SCALE GENOMIC DNA]</scope>
    <source>
        <strain evidence="2 3">LMG 31115</strain>
    </source>
</reference>
<organism evidence="2 3">
    <name type="scientific">Pandoraea iniqua</name>
    <dbReference type="NCBI Taxonomy" id="2508288"/>
    <lineage>
        <taxon>Bacteria</taxon>
        <taxon>Pseudomonadati</taxon>
        <taxon>Pseudomonadota</taxon>
        <taxon>Betaproteobacteria</taxon>
        <taxon>Burkholderiales</taxon>
        <taxon>Burkholderiaceae</taxon>
        <taxon>Pandoraea</taxon>
    </lineage>
</organism>
<gene>
    <name evidence="2" type="ORF">PIN31115_02040</name>
</gene>
<dbReference type="EMBL" id="CABPSI010000002">
    <property type="protein sequence ID" value="VVD99721.1"/>
    <property type="molecule type" value="Genomic_DNA"/>
</dbReference>
<dbReference type="InterPro" id="IPR000073">
    <property type="entry name" value="AB_hydrolase_1"/>
</dbReference>
<dbReference type="EC" id="3.1.1.2" evidence="2"/>
<dbReference type="RefSeq" id="WP_150683930.1">
    <property type="nucleotide sequence ID" value="NZ_CABPSI010000002.1"/>
</dbReference>
<keyword evidence="2" id="KW-0378">Hydrolase</keyword>
<proteinExistence type="predicted"/>
<evidence type="ECO:0000313" key="3">
    <source>
        <dbReference type="Proteomes" id="UP000333828"/>
    </source>
</evidence>
<dbReference type="PANTHER" id="PTHR43433">
    <property type="entry name" value="HYDROLASE, ALPHA/BETA FOLD FAMILY PROTEIN"/>
    <property type="match status" value="1"/>
</dbReference>
<dbReference type="Proteomes" id="UP000333828">
    <property type="component" value="Unassembled WGS sequence"/>
</dbReference>
<name>A0A5E4UIL7_9BURK</name>
<dbReference type="SUPFAM" id="SSF53474">
    <property type="entry name" value="alpha/beta-Hydrolases"/>
    <property type="match status" value="1"/>
</dbReference>
<evidence type="ECO:0000259" key="1">
    <source>
        <dbReference type="Pfam" id="PF00561"/>
    </source>
</evidence>
<dbReference type="GO" id="GO:0004064">
    <property type="term" value="F:arylesterase activity"/>
    <property type="evidence" value="ECO:0007669"/>
    <property type="project" value="UniProtKB-EC"/>
</dbReference>